<reference evidence="4" key="1">
    <citation type="submission" date="2017-06" db="EMBL/GenBank/DDBJ databases">
        <authorList>
            <person name="Varghese N."/>
            <person name="Submissions S."/>
        </authorList>
    </citation>
    <scope>NUCLEOTIDE SEQUENCE [LARGE SCALE GENOMIC DNA]</scope>
    <source>
        <strain evidence="4">MWH-VicM1</strain>
    </source>
</reference>
<feature type="signal peptide" evidence="2">
    <location>
        <begin position="1"/>
        <end position="18"/>
    </location>
</feature>
<dbReference type="RefSeq" id="WP_088812610.1">
    <property type="nucleotide sequence ID" value="NZ_FYEX01000001.1"/>
</dbReference>
<dbReference type="AlphaFoldDB" id="A0A212TA83"/>
<organism evidence="3 4">
    <name type="scientific">Polynucleobacter victoriensis</name>
    <dbReference type="NCBI Taxonomy" id="2049319"/>
    <lineage>
        <taxon>Bacteria</taxon>
        <taxon>Pseudomonadati</taxon>
        <taxon>Pseudomonadota</taxon>
        <taxon>Betaproteobacteria</taxon>
        <taxon>Burkholderiales</taxon>
        <taxon>Burkholderiaceae</taxon>
        <taxon>Polynucleobacter</taxon>
    </lineage>
</organism>
<dbReference type="PANTHER" id="PTHR42928">
    <property type="entry name" value="TRICARBOXYLATE-BINDING PROTEIN"/>
    <property type="match status" value="1"/>
</dbReference>
<dbReference type="Proteomes" id="UP000197215">
    <property type="component" value="Unassembled WGS sequence"/>
</dbReference>
<proteinExistence type="inferred from homology"/>
<dbReference type="SUPFAM" id="SSF53850">
    <property type="entry name" value="Periplasmic binding protein-like II"/>
    <property type="match status" value="1"/>
</dbReference>
<dbReference type="InterPro" id="IPR042100">
    <property type="entry name" value="Bug_dom1"/>
</dbReference>
<keyword evidence="2" id="KW-0732">Signal</keyword>
<gene>
    <name evidence="3" type="ORF">SAMN06295916_0735</name>
</gene>
<evidence type="ECO:0000313" key="4">
    <source>
        <dbReference type="Proteomes" id="UP000197215"/>
    </source>
</evidence>
<name>A0A212TA83_9BURK</name>
<keyword evidence="4" id="KW-1185">Reference proteome</keyword>
<dbReference type="OrthoDB" id="8678477at2"/>
<dbReference type="EMBL" id="FYEX01000001">
    <property type="protein sequence ID" value="SNC62726.1"/>
    <property type="molecule type" value="Genomic_DNA"/>
</dbReference>
<protein>
    <submittedName>
        <fullName evidence="3">Tripartite-type tricarboxylate transporter, receptor component TctC</fullName>
    </submittedName>
</protein>
<dbReference type="PANTHER" id="PTHR42928:SF5">
    <property type="entry name" value="BLR1237 PROTEIN"/>
    <property type="match status" value="1"/>
</dbReference>
<dbReference type="Gene3D" id="3.40.190.10">
    <property type="entry name" value="Periplasmic binding protein-like II"/>
    <property type="match status" value="1"/>
</dbReference>
<dbReference type="Pfam" id="PF03401">
    <property type="entry name" value="TctC"/>
    <property type="match status" value="1"/>
</dbReference>
<dbReference type="InterPro" id="IPR005064">
    <property type="entry name" value="BUG"/>
</dbReference>
<dbReference type="Gene3D" id="3.40.190.150">
    <property type="entry name" value="Bordetella uptake gene, domain 1"/>
    <property type="match status" value="1"/>
</dbReference>
<dbReference type="CDD" id="cd07012">
    <property type="entry name" value="PBP2_Bug_TTT"/>
    <property type="match status" value="1"/>
</dbReference>
<keyword evidence="3" id="KW-0675">Receptor</keyword>
<comment type="similarity">
    <text evidence="1">Belongs to the UPF0065 (bug) family.</text>
</comment>
<evidence type="ECO:0000256" key="2">
    <source>
        <dbReference type="SAM" id="SignalP"/>
    </source>
</evidence>
<feature type="chain" id="PRO_5012690920" evidence="2">
    <location>
        <begin position="19"/>
        <end position="326"/>
    </location>
</feature>
<evidence type="ECO:0000313" key="3">
    <source>
        <dbReference type="EMBL" id="SNC62726.1"/>
    </source>
</evidence>
<accession>A0A212TA83</accession>
<dbReference type="PIRSF" id="PIRSF017082">
    <property type="entry name" value="YflP"/>
    <property type="match status" value="1"/>
</dbReference>
<sequence length="326" mass="35438">MRHILTFISLLFLTTATMAEKSWPNAQSEPVRIIVTFTPGGAPDILARILAEYWQKDYNNQIVVENKPGAGGNIGTDLVAKATPNGHSLLIGTVGTLTINPYLYKNLNYDAHKDLEPITFLASTPNVLVLNKHVPAHDAKSLIALAKSKPNQLSFSSSGIGTSIHLSGELFQQLTKTKIKHIPYKGRAQAMPDLLGGRVDMSFDNLASALPLIKSGDLKAIGITNLQRSSYAPDIPTLSESGVPALKNFQVTSWFSLMGPAGMRPEDVQKIAAETKRILNLPEVKKRLSSIGLEANPQGPDALNRLIQSDSKRWSKLIEETGIKAE</sequence>
<evidence type="ECO:0000256" key="1">
    <source>
        <dbReference type="ARBA" id="ARBA00006987"/>
    </source>
</evidence>